<dbReference type="STRING" id="559515.M4BC57"/>
<dbReference type="EMBL" id="JH598116">
    <property type="status" value="NOT_ANNOTATED_CDS"/>
    <property type="molecule type" value="Genomic_DNA"/>
</dbReference>
<proteinExistence type="predicted"/>
<protein>
    <recommendedName>
        <fullName evidence="3">Retrotransposon gag domain-containing protein</fullName>
    </recommendedName>
</protein>
<evidence type="ECO:0008006" key="3">
    <source>
        <dbReference type="Google" id="ProtNLM"/>
    </source>
</evidence>
<organism evidence="1 2">
    <name type="scientific">Hyaloperonospora arabidopsidis (strain Emoy2)</name>
    <name type="common">Downy mildew agent</name>
    <name type="synonym">Peronospora arabidopsidis</name>
    <dbReference type="NCBI Taxonomy" id="559515"/>
    <lineage>
        <taxon>Eukaryota</taxon>
        <taxon>Sar</taxon>
        <taxon>Stramenopiles</taxon>
        <taxon>Oomycota</taxon>
        <taxon>Peronosporomycetes</taxon>
        <taxon>Peronosporales</taxon>
        <taxon>Peronosporaceae</taxon>
        <taxon>Hyaloperonospora</taxon>
    </lineage>
</organism>
<evidence type="ECO:0000313" key="2">
    <source>
        <dbReference type="Proteomes" id="UP000011713"/>
    </source>
</evidence>
<accession>M4BC57</accession>
<evidence type="ECO:0000313" key="1">
    <source>
        <dbReference type="EnsemblProtists" id="HpaP803872"/>
    </source>
</evidence>
<dbReference type="Proteomes" id="UP000011713">
    <property type="component" value="Unassembled WGS sequence"/>
</dbReference>
<dbReference type="AlphaFoldDB" id="M4BC57"/>
<keyword evidence="2" id="KW-1185">Reference proteome</keyword>
<sequence length="169" mass="20019">MEMRRNAPLDKIANLEGKRYRSDDVGQWIKRFTYEMKGTRQPQDEWCEPFLLCLDRSAKCWYRQLAPKTQQKWSLLRTAFMNYYCSQFEQSVRSRYYSAKCGETEHMCDFLLRLNGYARTANIQYEKGGADSADHVEHFLLNCGDNDLMDLIYPQGLDDIQRVEKIISQ</sequence>
<name>M4BC57_HYAAE</name>
<dbReference type="EnsemblProtists" id="HpaT803872">
    <property type="protein sequence ID" value="HpaP803872"/>
    <property type="gene ID" value="HpaG803872"/>
</dbReference>
<reference evidence="2" key="1">
    <citation type="journal article" date="2010" name="Science">
        <title>Signatures of adaptation to obligate biotrophy in the Hyaloperonospora arabidopsidis genome.</title>
        <authorList>
            <person name="Baxter L."/>
            <person name="Tripathy S."/>
            <person name="Ishaque N."/>
            <person name="Boot N."/>
            <person name="Cabral A."/>
            <person name="Kemen E."/>
            <person name="Thines M."/>
            <person name="Ah-Fong A."/>
            <person name="Anderson R."/>
            <person name="Badejoko W."/>
            <person name="Bittner-Eddy P."/>
            <person name="Boore J.L."/>
            <person name="Chibucos M.C."/>
            <person name="Coates M."/>
            <person name="Dehal P."/>
            <person name="Delehaunty K."/>
            <person name="Dong S."/>
            <person name="Downton P."/>
            <person name="Dumas B."/>
            <person name="Fabro G."/>
            <person name="Fronick C."/>
            <person name="Fuerstenberg S.I."/>
            <person name="Fulton L."/>
            <person name="Gaulin E."/>
            <person name="Govers F."/>
            <person name="Hughes L."/>
            <person name="Humphray S."/>
            <person name="Jiang R.H."/>
            <person name="Judelson H."/>
            <person name="Kamoun S."/>
            <person name="Kyung K."/>
            <person name="Meijer H."/>
            <person name="Minx P."/>
            <person name="Morris P."/>
            <person name="Nelson J."/>
            <person name="Phuntumart V."/>
            <person name="Qutob D."/>
            <person name="Rehmany A."/>
            <person name="Rougon-Cardoso A."/>
            <person name="Ryden P."/>
            <person name="Torto-Alalibo T."/>
            <person name="Studholme D."/>
            <person name="Wang Y."/>
            <person name="Win J."/>
            <person name="Wood J."/>
            <person name="Clifton S.W."/>
            <person name="Rogers J."/>
            <person name="Van den Ackerveken G."/>
            <person name="Jones J.D."/>
            <person name="McDowell J.M."/>
            <person name="Beynon J."/>
            <person name="Tyler B.M."/>
        </authorList>
    </citation>
    <scope>NUCLEOTIDE SEQUENCE [LARGE SCALE GENOMIC DNA]</scope>
    <source>
        <strain evidence="2">Emoy2</strain>
    </source>
</reference>
<reference evidence="1" key="2">
    <citation type="submission" date="2015-06" db="UniProtKB">
        <authorList>
            <consortium name="EnsemblProtists"/>
        </authorList>
    </citation>
    <scope>IDENTIFICATION</scope>
    <source>
        <strain evidence="1">Emoy2</strain>
    </source>
</reference>
<dbReference type="VEuPathDB" id="FungiDB:HpaG803872"/>
<dbReference type="eggNOG" id="ENOG502SJZQ">
    <property type="taxonomic scope" value="Eukaryota"/>
</dbReference>
<dbReference type="InParanoid" id="M4BC57"/>
<dbReference type="HOGENOM" id="CLU_1665358_0_0_1"/>